<dbReference type="FunFam" id="1.25.40.180:FF:000024">
    <property type="entry name" value="Eukaryotic translation initiation factor 4G"/>
    <property type="match status" value="1"/>
</dbReference>
<evidence type="ECO:0000256" key="1">
    <source>
        <dbReference type="SAM" id="MobiDB-lite"/>
    </source>
</evidence>
<feature type="region of interest" description="Disordered" evidence="1">
    <location>
        <begin position="185"/>
        <end position="300"/>
    </location>
</feature>
<proteinExistence type="predicted"/>
<feature type="compositionally biased region" description="Low complexity" evidence="1">
    <location>
        <begin position="733"/>
        <end position="752"/>
    </location>
</feature>
<dbReference type="InterPro" id="IPR003890">
    <property type="entry name" value="MIF4G-like_typ-3"/>
</dbReference>
<dbReference type="PANTHER" id="PTHR23253">
    <property type="entry name" value="EUKARYOTIC TRANSLATION INITIATION FACTOR 4 GAMMA"/>
    <property type="match status" value="1"/>
</dbReference>
<feature type="compositionally biased region" description="Polar residues" evidence="1">
    <location>
        <begin position="14"/>
        <end position="24"/>
    </location>
</feature>
<dbReference type="GO" id="GO:0003729">
    <property type="term" value="F:mRNA binding"/>
    <property type="evidence" value="ECO:0007669"/>
    <property type="project" value="TreeGrafter"/>
</dbReference>
<dbReference type="Gene3D" id="1.25.40.180">
    <property type="match status" value="1"/>
</dbReference>
<evidence type="ECO:0000313" key="4">
    <source>
        <dbReference type="Proteomes" id="UP001161247"/>
    </source>
</evidence>
<dbReference type="InterPro" id="IPR016024">
    <property type="entry name" value="ARM-type_fold"/>
</dbReference>
<dbReference type="GO" id="GO:0016281">
    <property type="term" value="C:eukaryotic translation initiation factor 4F complex"/>
    <property type="evidence" value="ECO:0007669"/>
    <property type="project" value="TreeGrafter"/>
</dbReference>
<evidence type="ECO:0000313" key="3">
    <source>
        <dbReference type="EMBL" id="CAI9090868.1"/>
    </source>
</evidence>
<accession>A0AAV1C8I6</accession>
<name>A0AAV1C8I6_OLDCO</name>
<feature type="region of interest" description="Disordered" evidence="1">
    <location>
        <begin position="1"/>
        <end position="36"/>
    </location>
</feature>
<feature type="compositionally biased region" description="Polar residues" evidence="1">
    <location>
        <begin position="802"/>
        <end position="813"/>
    </location>
</feature>
<feature type="compositionally biased region" description="Basic and acidic residues" evidence="1">
    <location>
        <begin position="259"/>
        <end position="273"/>
    </location>
</feature>
<evidence type="ECO:0000259" key="2">
    <source>
        <dbReference type="SMART" id="SM00543"/>
    </source>
</evidence>
<feature type="region of interest" description="Disordered" evidence="1">
    <location>
        <begin position="785"/>
        <end position="825"/>
    </location>
</feature>
<feature type="region of interest" description="Disordered" evidence="1">
    <location>
        <begin position="733"/>
        <end position="765"/>
    </location>
</feature>
<dbReference type="EMBL" id="OX459118">
    <property type="protein sequence ID" value="CAI9090868.1"/>
    <property type="molecule type" value="Genomic_DNA"/>
</dbReference>
<dbReference type="SUPFAM" id="SSF48371">
    <property type="entry name" value="ARM repeat"/>
    <property type="match status" value="1"/>
</dbReference>
<dbReference type="AlphaFoldDB" id="A0AAV1C8I6"/>
<dbReference type="GO" id="GO:0003743">
    <property type="term" value="F:translation initiation factor activity"/>
    <property type="evidence" value="ECO:0007669"/>
    <property type="project" value="TreeGrafter"/>
</dbReference>
<dbReference type="SMART" id="SM00543">
    <property type="entry name" value="MIF4G"/>
    <property type="match status" value="1"/>
</dbReference>
<sequence>MQNTEQSVREISPSMATSSIQAQVSQLPNDQSSQSQNSLLTRHFQPYTPVSKEVKFLYSPGLSIPSPIDNQLACSQFVNSNGGYPPLHAQNDGMKKKSNARAAVKISHPETKEELKLDEIAKARKESSTRTHFGVQTQAYPVTYSPYSFMNYYPHMQLDPLISKTPTSAAVTGSEIVPAAVRRSQNYLGPRRNGVNHEKLKTQPQVANKSRPIVAAKPATSVASSHEANPSAVSADLGNVARKAMRDDDKTPEIGNSDLNKKEFQQQQDRKQSECASESPLISRNSTSTSRKSDGTNSKPLSSLAKPFISQLKILPHEVAGTVSIRVSGKLKYSKDFLLAFSSQFVELPTDFKLVDDTVKCLISSNLSALDGHQYIVQDGSMWIKTTFPSESKVEPWSFVGENFGIQNFHTDGRTGLLQPPMLHRPLRSKCRDVELGLRVLPRSSMQFMHKAERKYEVRKAIVDIEEAKQRRLKSILNKLTPQNFERLFQQVKEVNIDNTITLSGLISQIFYKALMEPTFCEMYASFCWHLAGVLPDFVEGHQKITFKRLLLNKCQEEFVRGEREEAEASKIEESTGGETMLALAKGKRAETRTGARRRMLGNIRLIGELYKKRMLTERVLRECINKLLGDQPNPDEEDIEALCKLMSTVGERVDHPKAKDQVDAYFEKMKSLSEDDHLSSRIRFMLKDVIDLRKNKWKQRQKVEKPKKIEELHSDAAQERRALVNQLISGSSFNSFNNNNNSRRVPGNSVSAGSTSAFQSPQNSRPMILHGFAAQGVRGLHTKHHIQGSGSVSFPRKSDAKNTAQMVGNRTGSSRKPRTRTKSQ</sequence>
<reference evidence="3" key="1">
    <citation type="submission" date="2023-03" db="EMBL/GenBank/DDBJ databases">
        <authorList>
            <person name="Julca I."/>
        </authorList>
    </citation>
    <scope>NUCLEOTIDE SEQUENCE</scope>
</reference>
<keyword evidence="4" id="KW-1185">Reference proteome</keyword>
<feature type="compositionally biased region" description="Polar residues" evidence="1">
    <location>
        <begin position="274"/>
        <end position="300"/>
    </location>
</feature>
<dbReference type="Pfam" id="PF02854">
    <property type="entry name" value="MIF4G"/>
    <property type="match status" value="1"/>
</dbReference>
<feature type="compositionally biased region" description="Basic residues" evidence="1">
    <location>
        <begin position="814"/>
        <end position="825"/>
    </location>
</feature>
<dbReference type="Proteomes" id="UP001161247">
    <property type="component" value="Chromosome 1"/>
</dbReference>
<dbReference type="PANTHER" id="PTHR23253:SF55">
    <property type="entry name" value="EUKARYOTIC TRANSLATION INITIATION FACTOR 4G-LIKE"/>
    <property type="match status" value="1"/>
</dbReference>
<organism evidence="3 4">
    <name type="scientific">Oldenlandia corymbosa var. corymbosa</name>
    <dbReference type="NCBI Taxonomy" id="529605"/>
    <lineage>
        <taxon>Eukaryota</taxon>
        <taxon>Viridiplantae</taxon>
        <taxon>Streptophyta</taxon>
        <taxon>Embryophyta</taxon>
        <taxon>Tracheophyta</taxon>
        <taxon>Spermatophyta</taxon>
        <taxon>Magnoliopsida</taxon>
        <taxon>eudicotyledons</taxon>
        <taxon>Gunneridae</taxon>
        <taxon>Pentapetalae</taxon>
        <taxon>asterids</taxon>
        <taxon>lamiids</taxon>
        <taxon>Gentianales</taxon>
        <taxon>Rubiaceae</taxon>
        <taxon>Rubioideae</taxon>
        <taxon>Spermacoceae</taxon>
        <taxon>Hedyotis-Oldenlandia complex</taxon>
        <taxon>Oldenlandia</taxon>
    </lineage>
</organism>
<feature type="compositionally biased region" description="Polar residues" evidence="1">
    <location>
        <begin position="753"/>
        <end position="765"/>
    </location>
</feature>
<gene>
    <name evidence="3" type="ORF">OLC1_LOCUS2928</name>
</gene>
<feature type="domain" description="MIF4G" evidence="2">
    <location>
        <begin position="470"/>
        <end position="697"/>
    </location>
</feature>
<feature type="compositionally biased region" description="Low complexity" evidence="1">
    <location>
        <begin position="25"/>
        <end position="36"/>
    </location>
</feature>
<feature type="compositionally biased region" description="Polar residues" evidence="1">
    <location>
        <begin position="221"/>
        <end position="232"/>
    </location>
</feature>
<protein>
    <submittedName>
        <fullName evidence="3">OLC1v1025739C1</fullName>
    </submittedName>
</protein>